<dbReference type="EMBL" id="JAUSQZ010000001">
    <property type="protein sequence ID" value="MDP9830297.1"/>
    <property type="molecule type" value="Genomic_DNA"/>
</dbReference>
<dbReference type="Gene3D" id="2.40.30.170">
    <property type="match status" value="1"/>
</dbReference>
<dbReference type="InterPro" id="IPR050465">
    <property type="entry name" value="UPF0194_transport"/>
</dbReference>
<feature type="region of interest" description="Disordered" evidence="3">
    <location>
        <begin position="157"/>
        <end position="194"/>
    </location>
</feature>
<sequence length="409" mass="42910">MSDELPRPRLRRPLTVTAAVASVALVGSGVYLITRPEEAGAARPAAAALEKVTVTRTDLDDHQLLPGTLGYGRPRAVKGTRTGSVTQIVRAGKTLERGDQLARVDDQPMIVFYGQTPLFRDLDRRGLVGRDVKVVADNLLALGYGIGEQPAVGSLIQAPDESAPTPPGDPDLARTDTQEPDPQPTPAATTASRRHVRVQAGDGVLTPALLLAIGRWREDVGLDDTGTDGLRMGDVVVLSGPVRVDTATAALGDAGDGPLVTVTSREKTVLVQVDSARISSVRVGQKVRVALPDQRRVRATVRGISRTVEDQPEDQGESVPKQDVTITVDKTAALKHLDAASVTVEFTTGTAKDVLAVPVGSLLALAGGGYALQPPQGALIPVETGMFADGLVEVEGDGVREGLEVVTTR</sequence>
<accession>A0ABT9PCT6</accession>
<dbReference type="PANTHER" id="PTHR32347">
    <property type="entry name" value="EFFLUX SYSTEM COMPONENT YKNX-RELATED"/>
    <property type="match status" value="1"/>
</dbReference>
<evidence type="ECO:0000313" key="5">
    <source>
        <dbReference type="Proteomes" id="UP001235712"/>
    </source>
</evidence>
<comment type="subcellular location">
    <subcellularLocation>
        <location evidence="1">Cell envelope</location>
    </subcellularLocation>
</comment>
<protein>
    <recommendedName>
        <fullName evidence="6">HlyD family secretion protein</fullName>
    </recommendedName>
</protein>
<evidence type="ECO:0000256" key="2">
    <source>
        <dbReference type="ARBA" id="ARBA00023054"/>
    </source>
</evidence>
<proteinExistence type="predicted"/>
<evidence type="ECO:0008006" key="6">
    <source>
        <dbReference type="Google" id="ProtNLM"/>
    </source>
</evidence>
<organism evidence="4 5">
    <name type="scientific">Kineosporia succinea</name>
    <dbReference type="NCBI Taxonomy" id="84632"/>
    <lineage>
        <taxon>Bacteria</taxon>
        <taxon>Bacillati</taxon>
        <taxon>Actinomycetota</taxon>
        <taxon>Actinomycetes</taxon>
        <taxon>Kineosporiales</taxon>
        <taxon>Kineosporiaceae</taxon>
        <taxon>Kineosporia</taxon>
    </lineage>
</organism>
<evidence type="ECO:0000256" key="1">
    <source>
        <dbReference type="ARBA" id="ARBA00004196"/>
    </source>
</evidence>
<keyword evidence="2" id="KW-0175">Coiled coil</keyword>
<name>A0ABT9PCT6_9ACTN</name>
<reference evidence="4 5" key="1">
    <citation type="submission" date="2023-07" db="EMBL/GenBank/DDBJ databases">
        <title>Sequencing the genomes of 1000 actinobacteria strains.</title>
        <authorList>
            <person name="Klenk H.-P."/>
        </authorList>
    </citation>
    <scope>NUCLEOTIDE SEQUENCE [LARGE SCALE GENOMIC DNA]</scope>
    <source>
        <strain evidence="4 5">DSM 44388</strain>
    </source>
</reference>
<comment type="caution">
    <text evidence="4">The sequence shown here is derived from an EMBL/GenBank/DDBJ whole genome shotgun (WGS) entry which is preliminary data.</text>
</comment>
<gene>
    <name evidence="4" type="ORF">J2S57_006046</name>
</gene>
<dbReference type="RefSeq" id="WP_307249337.1">
    <property type="nucleotide sequence ID" value="NZ_JAUSQZ010000001.1"/>
</dbReference>
<dbReference type="Proteomes" id="UP001235712">
    <property type="component" value="Unassembled WGS sequence"/>
</dbReference>
<evidence type="ECO:0000313" key="4">
    <source>
        <dbReference type="EMBL" id="MDP9830297.1"/>
    </source>
</evidence>
<keyword evidence="5" id="KW-1185">Reference proteome</keyword>
<evidence type="ECO:0000256" key="3">
    <source>
        <dbReference type="SAM" id="MobiDB-lite"/>
    </source>
</evidence>